<dbReference type="EMBL" id="KB008022">
    <property type="protein sequence ID" value="ELR15783.1"/>
    <property type="molecule type" value="Genomic_DNA"/>
</dbReference>
<protein>
    <submittedName>
        <fullName evidence="1">Uncharacterized protein</fullName>
    </submittedName>
</protein>
<dbReference type="KEGG" id="acan:ACA1_078340"/>
<dbReference type="AlphaFoldDB" id="L8GT44"/>
<evidence type="ECO:0000313" key="1">
    <source>
        <dbReference type="EMBL" id="ELR15783.1"/>
    </source>
</evidence>
<keyword evidence="2" id="KW-1185">Reference proteome</keyword>
<dbReference type="RefSeq" id="XP_004337796.1">
    <property type="nucleotide sequence ID" value="XM_004337748.1"/>
</dbReference>
<sequence length="155" mass="18185">MCTKHNISNKLNRRIKNYNAFGEGNTAKVSFRFPNFETCEHWAELIQFLSPPEFQDTKLWEQQHLVAKCMCTRMNQCNITHNILVKPAGDFQGQQLSHLKLGIIYELGKSGWAMMDISLACLHNGFHFYSHYVQATLLSYEYLQHRQRYCVCWCS</sequence>
<evidence type="ECO:0000313" key="2">
    <source>
        <dbReference type="Proteomes" id="UP000011083"/>
    </source>
</evidence>
<dbReference type="VEuPathDB" id="AmoebaDB:ACA1_078340"/>
<accession>L8GT44</accession>
<reference evidence="1 2" key="1">
    <citation type="journal article" date="2013" name="Genome Biol.">
        <title>Genome of Acanthamoeba castellanii highlights extensive lateral gene transfer and early evolution of tyrosine kinase signaling.</title>
        <authorList>
            <person name="Clarke M."/>
            <person name="Lohan A.J."/>
            <person name="Liu B."/>
            <person name="Lagkouvardos I."/>
            <person name="Roy S."/>
            <person name="Zafar N."/>
            <person name="Bertelli C."/>
            <person name="Schilde C."/>
            <person name="Kianianmomeni A."/>
            <person name="Burglin T.R."/>
            <person name="Frech C."/>
            <person name="Turcotte B."/>
            <person name="Kopec K.O."/>
            <person name="Synnott J.M."/>
            <person name="Choo C."/>
            <person name="Paponov I."/>
            <person name="Finkler A."/>
            <person name="Soon Heng Tan C."/>
            <person name="Hutchins A.P."/>
            <person name="Weinmeier T."/>
            <person name="Rattei T."/>
            <person name="Chu J.S."/>
            <person name="Gimenez G."/>
            <person name="Irimia M."/>
            <person name="Rigden D.J."/>
            <person name="Fitzpatrick D.A."/>
            <person name="Lorenzo-Morales J."/>
            <person name="Bateman A."/>
            <person name="Chiu C.H."/>
            <person name="Tang P."/>
            <person name="Hegemann P."/>
            <person name="Fromm H."/>
            <person name="Raoult D."/>
            <person name="Greub G."/>
            <person name="Miranda-Saavedra D."/>
            <person name="Chen N."/>
            <person name="Nash P."/>
            <person name="Ginger M.L."/>
            <person name="Horn M."/>
            <person name="Schaap P."/>
            <person name="Caler L."/>
            <person name="Loftus B."/>
        </authorList>
    </citation>
    <scope>NUCLEOTIDE SEQUENCE [LARGE SCALE GENOMIC DNA]</scope>
    <source>
        <strain evidence="1 2">Neff</strain>
    </source>
</reference>
<dbReference type="Proteomes" id="UP000011083">
    <property type="component" value="Unassembled WGS sequence"/>
</dbReference>
<organism evidence="1 2">
    <name type="scientific">Acanthamoeba castellanii (strain ATCC 30010 / Neff)</name>
    <dbReference type="NCBI Taxonomy" id="1257118"/>
    <lineage>
        <taxon>Eukaryota</taxon>
        <taxon>Amoebozoa</taxon>
        <taxon>Discosea</taxon>
        <taxon>Longamoebia</taxon>
        <taxon>Centramoebida</taxon>
        <taxon>Acanthamoebidae</taxon>
        <taxon>Acanthamoeba</taxon>
    </lineage>
</organism>
<proteinExistence type="predicted"/>
<name>L8GT44_ACACF</name>
<gene>
    <name evidence="1" type="ORF">ACA1_078340</name>
</gene>
<dbReference type="GeneID" id="14916487"/>